<dbReference type="AlphaFoldDB" id="A0A9P4X7D6"/>
<evidence type="ECO:0000313" key="2">
    <source>
        <dbReference type="EMBL" id="KAF3062533.1"/>
    </source>
</evidence>
<evidence type="ECO:0000256" key="1">
    <source>
        <dbReference type="SAM" id="MobiDB-lite"/>
    </source>
</evidence>
<dbReference type="EMBL" id="QLNT01000021">
    <property type="protein sequence ID" value="KAF3062533.1"/>
    <property type="molecule type" value="Genomic_DNA"/>
</dbReference>
<sequence length="206" mass="23243">MPNAQQRDRQRQMARWREDEKAVDESQKGTTRALEEPSKRRQHSGICGRKPRLPVVRPSPVDKSRWAVTLANDHRPSPLHLGSIESWCNADPPTPRWHTPLTLVRGQALRWTPSSTPNRKSVLVRAWSRNKYRPRAMGLFFAAELLRTIRETACLQACKQCAPNCGAGAVAEETCRCWQEEGSSIAAAFRPLRAKDGRISPLASRS</sequence>
<keyword evidence="3" id="KW-1185">Reference proteome</keyword>
<feature type="compositionally biased region" description="Basic and acidic residues" evidence="1">
    <location>
        <begin position="1"/>
        <end position="39"/>
    </location>
</feature>
<organism evidence="2 3">
    <name type="scientific">Trichoderma lentiforme</name>
    <dbReference type="NCBI Taxonomy" id="1567552"/>
    <lineage>
        <taxon>Eukaryota</taxon>
        <taxon>Fungi</taxon>
        <taxon>Dikarya</taxon>
        <taxon>Ascomycota</taxon>
        <taxon>Pezizomycotina</taxon>
        <taxon>Sordariomycetes</taxon>
        <taxon>Hypocreomycetidae</taxon>
        <taxon>Hypocreales</taxon>
        <taxon>Hypocreaceae</taxon>
        <taxon>Trichoderma</taxon>
    </lineage>
</organism>
<dbReference type="Proteomes" id="UP000801864">
    <property type="component" value="Unassembled WGS sequence"/>
</dbReference>
<name>A0A9P4X7D6_9HYPO</name>
<protein>
    <submittedName>
        <fullName evidence="2">Uncharacterized protein</fullName>
    </submittedName>
</protein>
<feature type="region of interest" description="Disordered" evidence="1">
    <location>
        <begin position="1"/>
        <end position="56"/>
    </location>
</feature>
<reference evidence="2 3" key="1">
    <citation type="submission" date="2018-06" db="EMBL/GenBank/DDBJ databases">
        <title>Genome analysis of cellulolytic fungus Trichoderma lentiforme CFAM-422.</title>
        <authorList>
            <person name="Steindorff A.S."/>
            <person name="Formighieri E.F."/>
            <person name="Midorikawa G.E.O."/>
            <person name="Tamietti M.S."/>
            <person name="Ramos E.Z."/>
            <person name="Silva A.S."/>
            <person name="Bon E.P.S."/>
            <person name="Mendes T.D."/>
            <person name="Damaso M.C.T."/>
            <person name="Favaro L.C.L."/>
        </authorList>
    </citation>
    <scope>NUCLEOTIDE SEQUENCE [LARGE SCALE GENOMIC DNA]</scope>
    <source>
        <strain evidence="2 3">CFAM-422</strain>
    </source>
</reference>
<accession>A0A9P4X7D6</accession>
<evidence type="ECO:0000313" key="3">
    <source>
        <dbReference type="Proteomes" id="UP000801864"/>
    </source>
</evidence>
<comment type="caution">
    <text evidence="2">The sequence shown here is derived from an EMBL/GenBank/DDBJ whole genome shotgun (WGS) entry which is preliminary data.</text>
</comment>
<proteinExistence type="predicted"/>
<gene>
    <name evidence="2" type="ORF">CFAM422_010608</name>
</gene>